<dbReference type="InterPro" id="IPR036390">
    <property type="entry name" value="WH_DNA-bd_sf"/>
</dbReference>
<feature type="region of interest" description="Disordered" evidence="2">
    <location>
        <begin position="142"/>
        <end position="162"/>
    </location>
</feature>
<accession>A0A133U8J7</accession>
<name>A0A133U8J7_9EURY</name>
<sequence length="162" mass="18630">MSDVSEYVQVKSEDISEYLRKKGSLKILMELSQEPKSFKHLQDTLSHSPNTILERLREAQDLGLVEETVEGRGRERRIKYICTNTGLGVLNQSTSLQKYKDLEEEVRKLKEKMKEKEKQMEDIRLETGQKIKEVKIGEIEISQGPGSKAEVMTQKKNSSDKS</sequence>
<keyword evidence="1" id="KW-0175">Coiled coil</keyword>
<organism evidence="3 4">
    <name type="scientific">candidate division MSBL1 archaeon SCGC-AAA259A05</name>
    <dbReference type="NCBI Taxonomy" id="1698259"/>
    <lineage>
        <taxon>Archaea</taxon>
        <taxon>Methanobacteriati</taxon>
        <taxon>Methanobacteriota</taxon>
        <taxon>candidate division MSBL1</taxon>
    </lineage>
</organism>
<evidence type="ECO:0000313" key="3">
    <source>
        <dbReference type="EMBL" id="KXA90499.1"/>
    </source>
</evidence>
<evidence type="ECO:0000313" key="4">
    <source>
        <dbReference type="Proteomes" id="UP000070163"/>
    </source>
</evidence>
<protein>
    <recommendedName>
        <fullName evidence="5">HTH hxlR-type domain-containing protein</fullName>
    </recommendedName>
</protein>
<dbReference type="SUPFAM" id="SSF46785">
    <property type="entry name" value="Winged helix' DNA-binding domain"/>
    <property type="match status" value="1"/>
</dbReference>
<comment type="caution">
    <text evidence="3">The sequence shown here is derived from an EMBL/GenBank/DDBJ whole genome shotgun (WGS) entry which is preliminary data.</text>
</comment>
<evidence type="ECO:0008006" key="5">
    <source>
        <dbReference type="Google" id="ProtNLM"/>
    </source>
</evidence>
<proteinExistence type="predicted"/>
<reference evidence="3 4" key="1">
    <citation type="journal article" date="2016" name="Sci. Rep.">
        <title>Metabolic traits of an uncultured archaeal lineage -MSBL1- from brine pools of the Red Sea.</title>
        <authorList>
            <person name="Mwirichia R."/>
            <person name="Alam I."/>
            <person name="Rashid M."/>
            <person name="Vinu M."/>
            <person name="Ba-Alawi W."/>
            <person name="Anthony Kamau A."/>
            <person name="Kamanda Ngugi D."/>
            <person name="Goker M."/>
            <person name="Klenk H.P."/>
            <person name="Bajic V."/>
            <person name="Stingl U."/>
        </authorList>
    </citation>
    <scope>NUCLEOTIDE SEQUENCE [LARGE SCALE GENOMIC DNA]</scope>
    <source>
        <strain evidence="3">SCGC-AAA259A05</strain>
    </source>
</reference>
<evidence type="ECO:0000256" key="1">
    <source>
        <dbReference type="SAM" id="Coils"/>
    </source>
</evidence>
<feature type="coiled-coil region" evidence="1">
    <location>
        <begin position="92"/>
        <end position="126"/>
    </location>
</feature>
<dbReference type="Gene3D" id="1.10.10.10">
    <property type="entry name" value="Winged helix-like DNA-binding domain superfamily/Winged helix DNA-binding domain"/>
    <property type="match status" value="1"/>
</dbReference>
<dbReference type="Proteomes" id="UP000070163">
    <property type="component" value="Unassembled WGS sequence"/>
</dbReference>
<keyword evidence="4" id="KW-1185">Reference proteome</keyword>
<evidence type="ECO:0000256" key="2">
    <source>
        <dbReference type="SAM" id="MobiDB-lite"/>
    </source>
</evidence>
<gene>
    <name evidence="3" type="ORF">AKJ57_04090</name>
</gene>
<dbReference type="InterPro" id="IPR036388">
    <property type="entry name" value="WH-like_DNA-bd_sf"/>
</dbReference>
<dbReference type="EMBL" id="LHXJ01000046">
    <property type="protein sequence ID" value="KXA90499.1"/>
    <property type="molecule type" value="Genomic_DNA"/>
</dbReference>
<dbReference type="AlphaFoldDB" id="A0A133U8J7"/>